<dbReference type="OrthoDB" id="10425085at2759"/>
<gene>
    <name evidence="1" type="ORF">Bfra_009555</name>
</gene>
<keyword evidence="2" id="KW-1185">Reference proteome</keyword>
<organism evidence="1 2">
    <name type="scientific">Botrytis fragariae</name>
    <dbReference type="NCBI Taxonomy" id="1964551"/>
    <lineage>
        <taxon>Eukaryota</taxon>
        <taxon>Fungi</taxon>
        <taxon>Dikarya</taxon>
        <taxon>Ascomycota</taxon>
        <taxon>Pezizomycotina</taxon>
        <taxon>Leotiomycetes</taxon>
        <taxon>Helotiales</taxon>
        <taxon>Sclerotiniaceae</taxon>
        <taxon>Botrytis</taxon>
    </lineage>
</organism>
<dbReference type="GeneID" id="59263588"/>
<name>A0A8H6AP17_9HELO</name>
<protein>
    <submittedName>
        <fullName evidence="1">Uncharacterized protein</fullName>
    </submittedName>
</protein>
<dbReference type="Proteomes" id="UP000531561">
    <property type="component" value="Unassembled WGS sequence"/>
</dbReference>
<accession>A0A8H6AP17</accession>
<reference evidence="1 2" key="1">
    <citation type="journal article" date="2020" name="Phytopathology">
        <title>A high-quality genome resource of Botrytis fragariae, a new and rapidly spreading fungal pathogen causing strawberry gray mold in the U.S.A.</title>
        <authorList>
            <person name="Wu Y."/>
            <person name="Saski C.A."/>
            <person name="Schnabel G."/>
            <person name="Xiao S."/>
            <person name="Hu M."/>
        </authorList>
    </citation>
    <scope>NUCLEOTIDE SEQUENCE [LARGE SCALE GENOMIC DNA]</scope>
    <source>
        <strain evidence="1 2">BVB16</strain>
    </source>
</reference>
<evidence type="ECO:0000313" key="2">
    <source>
        <dbReference type="Proteomes" id="UP000531561"/>
    </source>
</evidence>
<sequence length="102" mass="11431">MGSEISCYNSWYWTLLLGWEDSDPSGAFDSPNRASYQRSSAMLPIISEVVSNRCCRYNRRQESVRPGRHKAIVGVANIEAEGKRSAILPVLDANLPKSELRT</sequence>
<comment type="caution">
    <text evidence="1">The sequence shown here is derived from an EMBL/GenBank/DDBJ whole genome shotgun (WGS) entry which is preliminary data.</text>
</comment>
<dbReference type="RefSeq" id="XP_037189946.1">
    <property type="nucleotide sequence ID" value="XM_037339896.1"/>
</dbReference>
<dbReference type="EMBL" id="JABFCT010000013">
    <property type="protein sequence ID" value="KAF5870999.1"/>
    <property type="molecule type" value="Genomic_DNA"/>
</dbReference>
<dbReference type="AlphaFoldDB" id="A0A8H6AP17"/>
<proteinExistence type="predicted"/>
<evidence type="ECO:0000313" key="1">
    <source>
        <dbReference type="EMBL" id="KAF5870999.1"/>
    </source>
</evidence>